<dbReference type="PANTHER" id="PTHR24161">
    <property type="entry name" value="ANK_REP_REGION DOMAIN-CONTAINING PROTEIN-RELATED"/>
    <property type="match status" value="1"/>
</dbReference>
<dbReference type="STRING" id="59463.ENSMLUP00000003487"/>
<feature type="repeat" description="ANK" evidence="3">
    <location>
        <begin position="76"/>
        <end position="108"/>
    </location>
</feature>
<keyword evidence="5" id="KW-1185">Reference proteome</keyword>
<dbReference type="Gene3D" id="1.25.40.20">
    <property type="entry name" value="Ankyrin repeat-containing domain"/>
    <property type="match status" value="3"/>
</dbReference>
<reference evidence="4 5" key="1">
    <citation type="journal article" date="2011" name="Nature">
        <title>A high-resolution map of human evolutionary constraint using 29 mammals.</title>
        <authorList>
            <person name="Lindblad-Toh K."/>
            <person name="Garber M."/>
            <person name="Zuk O."/>
            <person name="Lin M.F."/>
            <person name="Parker B.J."/>
            <person name="Washietl S."/>
            <person name="Kheradpour P."/>
            <person name="Ernst J."/>
            <person name="Jordan G."/>
            <person name="Mauceli E."/>
            <person name="Ward L.D."/>
            <person name="Lowe C.B."/>
            <person name="Holloway A.K."/>
            <person name="Clamp M."/>
            <person name="Gnerre S."/>
            <person name="Alfoldi J."/>
            <person name="Beal K."/>
            <person name="Chang J."/>
            <person name="Clawson H."/>
            <person name="Cuff J."/>
            <person name="Di Palma F."/>
            <person name="Fitzgerald S."/>
            <person name="Flicek P."/>
            <person name="Guttman M."/>
            <person name="Hubisz M.J."/>
            <person name="Jaffe D.B."/>
            <person name="Jungreis I."/>
            <person name="Kent W.J."/>
            <person name="Kostka D."/>
            <person name="Lara M."/>
            <person name="Martins A.L."/>
            <person name="Massingham T."/>
            <person name="Moltke I."/>
            <person name="Raney B.J."/>
            <person name="Rasmussen M.D."/>
            <person name="Robinson J."/>
            <person name="Stark A."/>
            <person name="Vilella A.J."/>
            <person name="Wen J."/>
            <person name="Xie X."/>
            <person name="Zody M.C."/>
            <person name="Baldwin J."/>
            <person name="Bloom T."/>
            <person name="Chin C.W."/>
            <person name="Heiman D."/>
            <person name="Nicol R."/>
            <person name="Nusbaum C."/>
            <person name="Young S."/>
            <person name="Wilkinson J."/>
            <person name="Worley K.C."/>
            <person name="Kovar C.L."/>
            <person name="Muzny D.M."/>
            <person name="Gibbs R.A."/>
            <person name="Cree A."/>
            <person name="Dihn H.H."/>
            <person name="Fowler G."/>
            <person name="Jhangiani S."/>
            <person name="Joshi V."/>
            <person name="Lee S."/>
            <person name="Lewis L.R."/>
            <person name="Nazareth L.V."/>
            <person name="Okwuonu G."/>
            <person name="Santibanez J."/>
            <person name="Warren W.C."/>
            <person name="Mardis E.R."/>
            <person name="Weinstock G.M."/>
            <person name="Wilson R.K."/>
            <person name="Delehaunty K."/>
            <person name="Dooling D."/>
            <person name="Fronik C."/>
            <person name="Fulton L."/>
            <person name="Fulton B."/>
            <person name="Graves T."/>
            <person name="Minx P."/>
            <person name="Sodergren E."/>
            <person name="Birney E."/>
            <person name="Margulies E.H."/>
            <person name="Herrero J."/>
            <person name="Green E.D."/>
            <person name="Haussler D."/>
            <person name="Siepel A."/>
            <person name="Goldman N."/>
            <person name="Pollard K.S."/>
            <person name="Pedersen J.S."/>
            <person name="Lander E.S."/>
            <person name="Kellis M."/>
        </authorList>
    </citation>
    <scope>NUCLEOTIDE SEQUENCE [LARGE SCALE GENOMIC DNA]</scope>
</reference>
<feature type="repeat" description="ANK" evidence="3">
    <location>
        <begin position="168"/>
        <end position="200"/>
    </location>
</feature>
<feature type="repeat" description="ANK" evidence="3">
    <location>
        <begin position="278"/>
        <end position="310"/>
    </location>
</feature>
<dbReference type="Proteomes" id="UP000001074">
    <property type="component" value="Unassembled WGS sequence"/>
</dbReference>
<keyword evidence="2 3" id="KW-0040">ANK repeat</keyword>
<reference evidence="4" key="3">
    <citation type="submission" date="2025-09" db="UniProtKB">
        <authorList>
            <consortium name="Ensembl"/>
        </authorList>
    </citation>
    <scope>IDENTIFICATION</scope>
</reference>
<dbReference type="HOGENOM" id="CLU_054056_0_0_1"/>
<organism evidence="4 5">
    <name type="scientific">Myotis lucifugus</name>
    <name type="common">Little brown bat</name>
    <dbReference type="NCBI Taxonomy" id="59463"/>
    <lineage>
        <taxon>Eukaryota</taxon>
        <taxon>Metazoa</taxon>
        <taxon>Chordata</taxon>
        <taxon>Craniata</taxon>
        <taxon>Vertebrata</taxon>
        <taxon>Euteleostomi</taxon>
        <taxon>Mammalia</taxon>
        <taxon>Eutheria</taxon>
        <taxon>Laurasiatheria</taxon>
        <taxon>Chiroptera</taxon>
        <taxon>Yangochiroptera</taxon>
        <taxon>Vespertilionidae</taxon>
        <taxon>Myotis</taxon>
    </lineage>
</organism>
<dbReference type="EMBL" id="AAPE02034763">
    <property type="status" value="NOT_ANNOTATED_CDS"/>
    <property type="molecule type" value="Genomic_DNA"/>
</dbReference>
<dbReference type="PANTHER" id="PTHR24161:SF21">
    <property type="entry name" value="ANKYRIN REPEAT DOMAIN-CONTAINING PROTEIN 35"/>
    <property type="match status" value="1"/>
</dbReference>
<dbReference type="OMA" id="AINESSM"/>
<dbReference type="InParanoid" id="G1P119"/>
<evidence type="ECO:0000256" key="1">
    <source>
        <dbReference type="ARBA" id="ARBA00022737"/>
    </source>
</evidence>
<protein>
    <submittedName>
        <fullName evidence="4">Ankyrin repeat domain 61</fullName>
    </submittedName>
</protein>
<dbReference type="Pfam" id="PF13637">
    <property type="entry name" value="Ank_4"/>
    <property type="match status" value="1"/>
</dbReference>
<dbReference type="InterPro" id="IPR002110">
    <property type="entry name" value="Ankyrin_rpt"/>
</dbReference>
<dbReference type="InterPro" id="IPR036770">
    <property type="entry name" value="Ankyrin_rpt-contain_sf"/>
</dbReference>
<dbReference type="Pfam" id="PF00023">
    <property type="entry name" value="Ank"/>
    <property type="match status" value="1"/>
</dbReference>
<dbReference type="GeneTree" id="ENSGT00840000130004"/>
<dbReference type="Pfam" id="PF12796">
    <property type="entry name" value="Ank_2"/>
    <property type="match status" value="1"/>
</dbReference>
<dbReference type="eggNOG" id="KOG4177">
    <property type="taxonomic scope" value="Eukaryota"/>
</dbReference>
<sequence>MGNIVKRGSKELVADGAKSLEEGPREVIHTRLYEAIMTENCAAIQALLRSHPVNQPLTVLTNSTSCGLLLTQKQKQSIIPLHLAAEHRKAQSLHCLLEHGADPEVRDARGLTTLHLMLLHWPITSTVQTKPGNRIQKLLADIQNNAVTCLRILCEHGAQVNARVNNSHKHSPLHLAIRYGTYPVLSILAQNGAQVNAINESSMTPLHMAADILNKEMMETLIACGANVNYAVPFTGNTALKLAVCAASSKAGRVLAAGLSCIRLLLIHGAQVNVQDHKGQTAIHEACFAGRETVIDLLLEFEANINILTKNGESPIHMYLQRSSNIRDTALLAKLLYRSYPLRLTNNQGILPAGLMLSEFQLLRESLIKLSQKPFSLEDICKRNIRNMYGERYKQHVKRLLPEKIWNSVYGYYDLACLLKKGPP</sequence>
<evidence type="ECO:0000313" key="5">
    <source>
        <dbReference type="Proteomes" id="UP000001074"/>
    </source>
</evidence>
<dbReference type="SMART" id="SM00248">
    <property type="entry name" value="ANK"/>
    <property type="match status" value="8"/>
</dbReference>
<dbReference type="Ensembl" id="ENSMLUT00000003828.2">
    <property type="protein sequence ID" value="ENSMLUP00000003487.2"/>
    <property type="gene ID" value="ENSMLUG00000003826.2"/>
</dbReference>
<evidence type="ECO:0000313" key="4">
    <source>
        <dbReference type="Ensembl" id="ENSMLUP00000003487.2"/>
    </source>
</evidence>
<dbReference type="GO" id="GO:0005654">
    <property type="term" value="C:nucleoplasm"/>
    <property type="evidence" value="ECO:0007669"/>
    <property type="project" value="Ensembl"/>
</dbReference>
<reference evidence="4" key="2">
    <citation type="submission" date="2025-08" db="UniProtKB">
        <authorList>
            <consortium name="Ensembl"/>
        </authorList>
    </citation>
    <scope>IDENTIFICATION</scope>
</reference>
<dbReference type="FunCoup" id="G1P119">
    <property type="interactions" value="104"/>
</dbReference>
<accession>G1P119</accession>
<proteinExistence type="predicted"/>
<feature type="repeat" description="ANK" evidence="3">
    <location>
        <begin position="201"/>
        <end position="229"/>
    </location>
</feature>
<feature type="repeat" description="ANK" evidence="3">
    <location>
        <begin position="235"/>
        <end position="277"/>
    </location>
</feature>
<dbReference type="PROSITE" id="PS50088">
    <property type="entry name" value="ANK_REPEAT"/>
    <property type="match status" value="5"/>
</dbReference>
<dbReference type="PROSITE" id="PS50297">
    <property type="entry name" value="ANK_REP_REGION"/>
    <property type="match status" value="4"/>
</dbReference>
<evidence type="ECO:0000256" key="2">
    <source>
        <dbReference type="ARBA" id="ARBA00023043"/>
    </source>
</evidence>
<name>G1P119_MYOLU</name>
<gene>
    <name evidence="4" type="primary">ANKRD61</name>
</gene>
<dbReference type="AlphaFoldDB" id="G1P119"/>
<evidence type="ECO:0000256" key="3">
    <source>
        <dbReference type="PROSITE-ProRule" id="PRU00023"/>
    </source>
</evidence>
<dbReference type="SUPFAM" id="SSF48403">
    <property type="entry name" value="Ankyrin repeat"/>
    <property type="match status" value="1"/>
</dbReference>
<keyword evidence="1" id="KW-0677">Repeat</keyword>